<evidence type="ECO:0000313" key="3">
    <source>
        <dbReference type="Proteomes" id="UP000199163"/>
    </source>
</evidence>
<dbReference type="EMBL" id="FNDK01000034">
    <property type="protein sequence ID" value="SDI32195.1"/>
    <property type="molecule type" value="Genomic_DNA"/>
</dbReference>
<dbReference type="Gene3D" id="3.40.1080.10">
    <property type="entry name" value="Glutaconate Coenzyme A-transferase"/>
    <property type="match status" value="1"/>
</dbReference>
<keyword evidence="1 2" id="KW-0808">Transferase</keyword>
<dbReference type="InterPro" id="IPR037171">
    <property type="entry name" value="NagB/RpiA_transferase-like"/>
</dbReference>
<dbReference type="SUPFAM" id="SSF100950">
    <property type="entry name" value="NagB/RpiA/CoA transferase-like"/>
    <property type="match status" value="1"/>
</dbReference>
<name>A0A1G8JLX1_9BACI</name>
<dbReference type="PANTHER" id="PTHR13707">
    <property type="entry name" value="KETOACID-COENZYME A TRANSFERASE"/>
    <property type="match status" value="1"/>
</dbReference>
<evidence type="ECO:0000256" key="1">
    <source>
        <dbReference type="ARBA" id="ARBA00022679"/>
    </source>
</evidence>
<sequence>MSKVFTSFEESVRQIKKVIASYVGENKTLESQYINGKLDLELVPQGILTERIRMGGTGIPGFYTPTGVGTPTADGKEHKEFQGKVCILEEAITGDAALVKAWKGINMGISFIAIRLVTSPQWLQQLEK</sequence>
<dbReference type="AlphaFoldDB" id="A0A1G8JLX1"/>
<evidence type="ECO:0000313" key="2">
    <source>
        <dbReference type="EMBL" id="SDI32195.1"/>
    </source>
</evidence>
<proteinExistence type="predicted"/>
<reference evidence="2 3" key="1">
    <citation type="submission" date="2016-10" db="EMBL/GenBank/DDBJ databases">
        <authorList>
            <person name="de Groot N.N."/>
        </authorList>
    </citation>
    <scope>NUCLEOTIDE SEQUENCE [LARGE SCALE GENOMIC DNA]</scope>
    <source>
        <strain evidence="2 3">DSM 21632</strain>
    </source>
</reference>
<gene>
    <name evidence="2" type="ORF">SAMN05192534_13421</name>
</gene>
<dbReference type="InterPro" id="IPR004165">
    <property type="entry name" value="CoA_trans_fam_I"/>
</dbReference>
<protein>
    <submittedName>
        <fullName evidence="2">3-oxoacid CoA-transferase subunit A</fullName>
    </submittedName>
</protein>
<dbReference type="Proteomes" id="UP000199163">
    <property type="component" value="Unassembled WGS sequence"/>
</dbReference>
<keyword evidence="3" id="KW-1185">Reference proteome</keyword>
<organism evidence="2 3">
    <name type="scientific">Alteribacillus persepolensis</name>
    <dbReference type="NCBI Taxonomy" id="568899"/>
    <lineage>
        <taxon>Bacteria</taxon>
        <taxon>Bacillati</taxon>
        <taxon>Bacillota</taxon>
        <taxon>Bacilli</taxon>
        <taxon>Bacillales</taxon>
        <taxon>Bacillaceae</taxon>
        <taxon>Alteribacillus</taxon>
    </lineage>
</organism>
<dbReference type="GO" id="GO:0008410">
    <property type="term" value="F:CoA-transferase activity"/>
    <property type="evidence" value="ECO:0007669"/>
    <property type="project" value="InterPro"/>
</dbReference>
<dbReference type="PANTHER" id="PTHR13707:SF60">
    <property type="entry name" value="ACETATE COA-TRANSFERASE SUBUNIT ALPHA"/>
    <property type="match status" value="1"/>
</dbReference>
<dbReference type="Pfam" id="PF01144">
    <property type="entry name" value="CoA_trans"/>
    <property type="match status" value="1"/>
</dbReference>
<accession>A0A1G8JLX1</accession>
<dbReference type="STRING" id="568899.SAMN05192534_13421"/>